<name>K0R103_THAOC</name>
<proteinExistence type="predicted"/>
<dbReference type="EMBL" id="AGNL01048090">
    <property type="protein sequence ID" value="EJK45978.1"/>
    <property type="molecule type" value="Genomic_DNA"/>
</dbReference>
<evidence type="ECO:0000256" key="1">
    <source>
        <dbReference type="SAM" id="MobiDB-lite"/>
    </source>
</evidence>
<evidence type="ECO:0000313" key="2">
    <source>
        <dbReference type="EMBL" id="EJK45978.1"/>
    </source>
</evidence>
<protein>
    <submittedName>
        <fullName evidence="2">Uncharacterized protein</fullName>
    </submittedName>
</protein>
<gene>
    <name evidence="2" type="ORF">THAOC_35378</name>
</gene>
<feature type="non-terminal residue" evidence="2">
    <location>
        <position position="1"/>
    </location>
</feature>
<feature type="region of interest" description="Disordered" evidence="1">
    <location>
        <begin position="156"/>
        <end position="197"/>
    </location>
</feature>
<dbReference type="AlphaFoldDB" id="K0R103"/>
<evidence type="ECO:0000313" key="3">
    <source>
        <dbReference type="Proteomes" id="UP000266841"/>
    </source>
</evidence>
<dbReference type="Proteomes" id="UP000266841">
    <property type="component" value="Unassembled WGS sequence"/>
</dbReference>
<sequence>PPQFDAQGHPLPIQAFRSNIGCQEIDCYSVALVDALLNHCEPGCLVSRRHSSSNAHARAVRLGRSRSGTRLPLAFRGRSPSTSGEDRQRPERQPHRTCCVERFTCGVLLSPAVQHGQETDAQHRLATTPPNFTYFPPGPDLLVDWLTGCWPANRRSQLQPAKGESRFEDPTDLSRGGGQGQKGIGGRPRTTDNADCG</sequence>
<feature type="compositionally biased region" description="Gly residues" evidence="1">
    <location>
        <begin position="175"/>
        <end position="186"/>
    </location>
</feature>
<accession>K0R103</accession>
<feature type="compositionally biased region" description="Basic and acidic residues" evidence="1">
    <location>
        <begin position="84"/>
        <end position="94"/>
    </location>
</feature>
<keyword evidence="3" id="KW-1185">Reference proteome</keyword>
<reference evidence="2 3" key="1">
    <citation type="journal article" date="2012" name="Genome Biol.">
        <title>Genome and low-iron response of an oceanic diatom adapted to chronic iron limitation.</title>
        <authorList>
            <person name="Lommer M."/>
            <person name="Specht M."/>
            <person name="Roy A.S."/>
            <person name="Kraemer L."/>
            <person name="Andreson R."/>
            <person name="Gutowska M.A."/>
            <person name="Wolf J."/>
            <person name="Bergner S.V."/>
            <person name="Schilhabel M.B."/>
            <person name="Klostermeier U.C."/>
            <person name="Beiko R.G."/>
            <person name="Rosenstiel P."/>
            <person name="Hippler M."/>
            <person name="Laroche J."/>
        </authorList>
    </citation>
    <scope>NUCLEOTIDE SEQUENCE [LARGE SCALE GENOMIC DNA]</scope>
    <source>
        <strain evidence="2 3">CCMP1005</strain>
    </source>
</reference>
<organism evidence="2 3">
    <name type="scientific">Thalassiosira oceanica</name>
    <name type="common">Marine diatom</name>
    <dbReference type="NCBI Taxonomy" id="159749"/>
    <lineage>
        <taxon>Eukaryota</taxon>
        <taxon>Sar</taxon>
        <taxon>Stramenopiles</taxon>
        <taxon>Ochrophyta</taxon>
        <taxon>Bacillariophyta</taxon>
        <taxon>Coscinodiscophyceae</taxon>
        <taxon>Thalassiosirophycidae</taxon>
        <taxon>Thalassiosirales</taxon>
        <taxon>Thalassiosiraceae</taxon>
        <taxon>Thalassiosira</taxon>
    </lineage>
</organism>
<feature type="region of interest" description="Disordered" evidence="1">
    <location>
        <begin position="69"/>
        <end position="94"/>
    </location>
</feature>
<comment type="caution">
    <text evidence="2">The sequence shown here is derived from an EMBL/GenBank/DDBJ whole genome shotgun (WGS) entry which is preliminary data.</text>
</comment>